<feature type="transmembrane region" description="Helical" evidence="1">
    <location>
        <begin position="140"/>
        <end position="158"/>
    </location>
</feature>
<evidence type="ECO:0000256" key="1">
    <source>
        <dbReference type="SAM" id="Phobius"/>
    </source>
</evidence>
<keyword evidence="1" id="KW-1133">Transmembrane helix</keyword>
<feature type="transmembrane region" description="Helical" evidence="1">
    <location>
        <begin position="20"/>
        <end position="40"/>
    </location>
</feature>
<feature type="transmembrane region" description="Helical" evidence="1">
    <location>
        <begin position="52"/>
        <end position="71"/>
    </location>
</feature>
<feature type="transmembrane region" description="Helical" evidence="1">
    <location>
        <begin position="170"/>
        <end position="186"/>
    </location>
</feature>
<sequence>MSGDPRTEHLSYRHKLAFEIFEGLLWPAAAGNVLWSLIALTTLEPKPLTYPMVTRASVLLLLGAYLCLEWIRNYRSLPKPITWRFWVFDLLHLLAVAWTAIVTSDGSDLLVVALVAYFIITGTGHLSGAYKYAQGTRTETVGLALINYLGVAIIYAGYLTGHDYRASMQWTLPLSLLIVIVLWLGWRWRQLCELLGFAV</sequence>
<keyword evidence="1" id="KW-0812">Transmembrane</keyword>
<dbReference type="Proteomes" id="UP000198900">
    <property type="component" value="Unassembled WGS sequence"/>
</dbReference>
<evidence type="ECO:0000313" key="3">
    <source>
        <dbReference type="Proteomes" id="UP000198900"/>
    </source>
</evidence>
<accession>A0A7Z7B716</accession>
<keyword evidence="1" id="KW-0472">Membrane</keyword>
<dbReference type="RefSeq" id="WP_091779027.1">
    <property type="nucleotide sequence ID" value="NZ_FNDI01000008.1"/>
</dbReference>
<gene>
    <name evidence="2" type="ORF">SAMN04487926_10815</name>
</gene>
<dbReference type="EMBL" id="FNDI01000008">
    <property type="protein sequence ID" value="SDH78278.1"/>
    <property type="molecule type" value="Genomic_DNA"/>
</dbReference>
<reference evidence="2" key="1">
    <citation type="submission" date="2016-10" db="EMBL/GenBank/DDBJ databases">
        <authorList>
            <person name="Varghese N."/>
            <person name="Submissions S."/>
        </authorList>
    </citation>
    <scope>NUCLEOTIDE SEQUENCE [LARGE SCALE GENOMIC DNA]</scope>
    <source>
        <strain evidence="2">YR281</strain>
    </source>
</reference>
<organism evidence="2 3">
    <name type="scientific">Paraburkholderia steynii</name>
    <dbReference type="NCBI Taxonomy" id="1245441"/>
    <lineage>
        <taxon>Bacteria</taxon>
        <taxon>Pseudomonadati</taxon>
        <taxon>Pseudomonadota</taxon>
        <taxon>Betaproteobacteria</taxon>
        <taxon>Burkholderiales</taxon>
        <taxon>Burkholderiaceae</taxon>
        <taxon>Paraburkholderia</taxon>
    </lineage>
</organism>
<dbReference type="AlphaFoldDB" id="A0A7Z7B716"/>
<protein>
    <submittedName>
        <fullName evidence="2">Uncharacterized protein</fullName>
    </submittedName>
</protein>
<comment type="caution">
    <text evidence="2">The sequence shown here is derived from an EMBL/GenBank/DDBJ whole genome shotgun (WGS) entry which is preliminary data.</text>
</comment>
<evidence type="ECO:0000313" key="2">
    <source>
        <dbReference type="EMBL" id="SDH78278.1"/>
    </source>
</evidence>
<name>A0A7Z7B716_9BURK</name>
<keyword evidence="3" id="KW-1185">Reference proteome</keyword>
<feature type="transmembrane region" description="Helical" evidence="1">
    <location>
        <begin position="109"/>
        <end position="128"/>
    </location>
</feature>
<proteinExistence type="predicted"/>
<feature type="transmembrane region" description="Helical" evidence="1">
    <location>
        <begin position="83"/>
        <end position="103"/>
    </location>
</feature>